<dbReference type="EMBL" id="FN654323">
    <property type="protein sequence ID" value="CBY31930.1"/>
    <property type="molecule type" value="Genomic_DNA"/>
</dbReference>
<evidence type="ECO:0000313" key="1">
    <source>
        <dbReference type="EMBL" id="CBY31930.1"/>
    </source>
</evidence>
<gene>
    <name evidence="1" type="ORF">GSOID_T00029151001</name>
</gene>
<name>E4Y8I0_OIKDI</name>
<dbReference type="Proteomes" id="UP000011014">
    <property type="component" value="Unassembled WGS sequence"/>
</dbReference>
<proteinExistence type="predicted"/>
<organism evidence="1">
    <name type="scientific">Oikopleura dioica</name>
    <name type="common">Tunicate</name>
    <dbReference type="NCBI Taxonomy" id="34765"/>
    <lineage>
        <taxon>Eukaryota</taxon>
        <taxon>Metazoa</taxon>
        <taxon>Chordata</taxon>
        <taxon>Tunicata</taxon>
        <taxon>Appendicularia</taxon>
        <taxon>Copelata</taxon>
        <taxon>Oikopleuridae</taxon>
        <taxon>Oikopleura</taxon>
    </lineage>
</organism>
<accession>E4Y8I0</accession>
<dbReference type="AlphaFoldDB" id="E4Y8I0"/>
<sequence>MKLFNFFTVGALASEVTLSRTRRDVAYSFSGEEAADFYSDILADISGSTVDEIDQLIMNLQGGEQSRFGPMDEIEVRKFRQLKIVVLWLQNEQLFGRYCYYGCFCLPEGSHNLAQGRLRQATR</sequence>
<reference evidence="1" key="1">
    <citation type="journal article" date="2010" name="Science">
        <title>Plasticity of animal genome architecture unmasked by rapid evolution of a pelagic tunicate.</title>
        <authorList>
            <person name="Denoeud F."/>
            <person name="Henriet S."/>
            <person name="Mungpakdee S."/>
            <person name="Aury J.M."/>
            <person name="Da Silva C."/>
            <person name="Brinkmann H."/>
            <person name="Mikhaleva J."/>
            <person name="Olsen L.C."/>
            <person name="Jubin C."/>
            <person name="Canestro C."/>
            <person name="Bouquet J.M."/>
            <person name="Danks G."/>
            <person name="Poulain J."/>
            <person name="Campsteijn C."/>
            <person name="Adamski M."/>
            <person name="Cross I."/>
            <person name="Yadetie F."/>
            <person name="Muffato M."/>
            <person name="Louis A."/>
            <person name="Butcher S."/>
            <person name="Tsagkogeorga G."/>
            <person name="Konrad A."/>
            <person name="Singh S."/>
            <person name="Jensen M.F."/>
            <person name="Cong E.H."/>
            <person name="Eikeseth-Otteraa H."/>
            <person name="Noel B."/>
            <person name="Anthouard V."/>
            <person name="Porcel B.M."/>
            <person name="Kachouri-Lafond R."/>
            <person name="Nishino A."/>
            <person name="Ugolini M."/>
            <person name="Chourrout P."/>
            <person name="Nishida H."/>
            <person name="Aasland R."/>
            <person name="Huzurbazar S."/>
            <person name="Westhof E."/>
            <person name="Delsuc F."/>
            <person name="Lehrach H."/>
            <person name="Reinhardt R."/>
            <person name="Weissenbach J."/>
            <person name="Roy S.W."/>
            <person name="Artiguenave F."/>
            <person name="Postlethwait J.H."/>
            <person name="Manak J.R."/>
            <person name="Thompson E.M."/>
            <person name="Jaillon O."/>
            <person name="Du Pasquier L."/>
            <person name="Boudinot P."/>
            <person name="Liberles D.A."/>
            <person name="Volff J.N."/>
            <person name="Philippe H."/>
            <person name="Lenhard B."/>
            <person name="Roest Crollius H."/>
            <person name="Wincker P."/>
            <person name="Chourrout D."/>
        </authorList>
    </citation>
    <scope>NUCLEOTIDE SEQUENCE [LARGE SCALE GENOMIC DNA]</scope>
</reference>
<protein>
    <submittedName>
        <fullName evidence="1">Uncharacterized protein</fullName>
    </submittedName>
</protein>